<evidence type="ECO:0000256" key="2">
    <source>
        <dbReference type="ARBA" id="ARBA00004434"/>
    </source>
</evidence>
<reference evidence="19" key="1">
    <citation type="submission" date="2025-08" db="UniProtKB">
        <authorList>
            <consortium name="RefSeq"/>
        </authorList>
    </citation>
    <scope>IDENTIFICATION</scope>
    <source>
        <tissue evidence="19">Spleen</tissue>
    </source>
</reference>
<dbReference type="GO" id="GO:0005743">
    <property type="term" value="C:mitochondrial inner membrane"/>
    <property type="evidence" value="ECO:0007669"/>
    <property type="project" value="UniProtKB-SubCell"/>
</dbReference>
<evidence type="ECO:0000256" key="15">
    <source>
        <dbReference type="ARBA" id="ARBA00030166"/>
    </source>
</evidence>
<dbReference type="InterPro" id="IPR026192">
    <property type="entry name" value="NDUFC1"/>
</dbReference>
<dbReference type="RefSeq" id="XP_020823159.1">
    <property type="nucleotide sequence ID" value="XM_020967500.1"/>
</dbReference>
<sequence>MRTKMAPSLMLLPQLSRLLSGSRLPRHTLVRSAFYVRDNQNDKPNWLKVILALGSTAGLWAFLLHQHEEDILEYERRKGLE</sequence>
<proteinExistence type="inferred from homology"/>
<comment type="similarity">
    <text evidence="3">Belongs to the complex I NDUFC1 subunit family.</text>
</comment>
<keyword evidence="6" id="KW-0813">Transport</keyword>
<evidence type="ECO:0000256" key="17">
    <source>
        <dbReference type="SAM" id="Phobius"/>
    </source>
</evidence>
<dbReference type="PANTHER" id="PTHR17097">
    <property type="entry name" value="NADH-UBIQUINONE OXIDOREDUCTASE KFYI SUBUNIT"/>
    <property type="match status" value="1"/>
</dbReference>
<keyword evidence="18" id="KW-1185">Reference proteome</keyword>
<evidence type="ECO:0000256" key="9">
    <source>
        <dbReference type="ARBA" id="ARBA00022792"/>
    </source>
</evidence>
<evidence type="ECO:0000313" key="19">
    <source>
        <dbReference type="RefSeq" id="XP_020823159.1"/>
    </source>
</evidence>
<evidence type="ECO:0000256" key="16">
    <source>
        <dbReference type="ARBA" id="ARBA00032841"/>
    </source>
</evidence>
<dbReference type="PANTHER" id="PTHR17097:SF0">
    <property type="entry name" value="NADH DEHYDROGENASE [UBIQUINONE] 1 SUBUNIT C1, MITOCHONDRIAL"/>
    <property type="match status" value="1"/>
</dbReference>
<evidence type="ECO:0000256" key="8">
    <source>
        <dbReference type="ARBA" id="ARBA00022692"/>
    </source>
</evidence>
<keyword evidence="12 17" id="KW-1133">Transmembrane helix</keyword>
<evidence type="ECO:0000256" key="6">
    <source>
        <dbReference type="ARBA" id="ARBA00022448"/>
    </source>
</evidence>
<keyword evidence="11" id="KW-0249">Electron transport</keyword>
<dbReference type="GO" id="GO:0045271">
    <property type="term" value="C:respiratory chain complex I"/>
    <property type="evidence" value="ECO:0007669"/>
    <property type="project" value="InterPro"/>
</dbReference>
<evidence type="ECO:0000256" key="1">
    <source>
        <dbReference type="ARBA" id="ARBA00003195"/>
    </source>
</evidence>
<keyword evidence="10" id="KW-0809">Transit peptide</keyword>
<evidence type="ECO:0000256" key="7">
    <source>
        <dbReference type="ARBA" id="ARBA00022660"/>
    </source>
</evidence>
<feature type="transmembrane region" description="Helical" evidence="17">
    <location>
        <begin position="45"/>
        <end position="64"/>
    </location>
</feature>
<dbReference type="GeneID" id="110194911"/>
<dbReference type="KEGG" id="pcw:110194911"/>
<comment type="subcellular location">
    <subcellularLocation>
        <location evidence="2">Mitochondrion inner membrane</location>
        <topology evidence="2">Single-pass membrane protein</topology>
    </subcellularLocation>
</comment>
<evidence type="ECO:0000256" key="13">
    <source>
        <dbReference type="ARBA" id="ARBA00023128"/>
    </source>
</evidence>
<keyword evidence="14 17" id="KW-0472">Membrane</keyword>
<evidence type="ECO:0000256" key="4">
    <source>
        <dbReference type="ARBA" id="ARBA00011533"/>
    </source>
</evidence>
<dbReference type="Proteomes" id="UP000515140">
    <property type="component" value="Unplaced"/>
</dbReference>
<evidence type="ECO:0000256" key="14">
    <source>
        <dbReference type="ARBA" id="ARBA00023136"/>
    </source>
</evidence>
<evidence type="ECO:0000256" key="5">
    <source>
        <dbReference type="ARBA" id="ARBA00016767"/>
    </source>
</evidence>
<name>A0A6P5IX38_PHACI</name>
<evidence type="ECO:0000256" key="10">
    <source>
        <dbReference type="ARBA" id="ARBA00022946"/>
    </source>
</evidence>
<dbReference type="CTD" id="4717"/>
<evidence type="ECO:0000256" key="12">
    <source>
        <dbReference type="ARBA" id="ARBA00022989"/>
    </source>
</evidence>
<keyword evidence="9" id="KW-0999">Mitochondrion inner membrane</keyword>
<dbReference type="InParanoid" id="A0A6P5IX38"/>
<dbReference type="AlphaFoldDB" id="A0A6P5IX38"/>
<dbReference type="Pfam" id="PF15088">
    <property type="entry name" value="NADH_dh_m_C1"/>
    <property type="match status" value="1"/>
</dbReference>
<accession>A0A6P5IX38</accession>
<organism evidence="18 19">
    <name type="scientific">Phascolarctos cinereus</name>
    <name type="common">Koala</name>
    <dbReference type="NCBI Taxonomy" id="38626"/>
    <lineage>
        <taxon>Eukaryota</taxon>
        <taxon>Metazoa</taxon>
        <taxon>Chordata</taxon>
        <taxon>Craniata</taxon>
        <taxon>Vertebrata</taxon>
        <taxon>Euteleostomi</taxon>
        <taxon>Mammalia</taxon>
        <taxon>Metatheria</taxon>
        <taxon>Diprotodontia</taxon>
        <taxon>Phascolarctidae</taxon>
        <taxon>Phascolarctos</taxon>
    </lineage>
</organism>
<evidence type="ECO:0000256" key="3">
    <source>
        <dbReference type="ARBA" id="ARBA00008713"/>
    </source>
</evidence>
<evidence type="ECO:0000256" key="11">
    <source>
        <dbReference type="ARBA" id="ARBA00022982"/>
    </source>
</evidence>
<gene>
    <name evidence="19" type="primary">NDUFC1</name>
</gene>
<comment type="function">
    <text evidence="1">Accessory subunit of the mitochondrial membrane respiratory chain NADH dehydrogenase (Complex I), that is believed not to be involved in catalysis. Complex I functions in the transfer of electrons from NADH to the respiratory chain. The immediate electron acceptor for the enzyme is believed to be ubiquinone.</text>
</comment>
<keyword evidence="13" id="KW-0496">Mitochondrion</keyword>
<keyword evidence="8 17" id="KW-0812">Transmembrane</keyword>
<keyword evidence="7" id="KW-0679">Respiratory chain</keyword>
<dbReference type="FunCoup" id="A0A6P5IX38">
    <property type="interactions" value="342"/>
</dbReference>
<evidence type="ECO:0000313" key="18">
    <source>
        <dbReference type="Proteomes" id="UP000515140"/>
    </source>
</evidence>
<comment type="subunit">
    <text evidence="4">Complex I is composed of 45 different subunits.</text>
</comment>
<protein>
    <recommendedName>
        <fullName evidence="5">NADH dehydrogenase [ubiquinone] 1 subunit C1, mitochondrial</fullName>
    </recommendedName>
    <alternativeName>
        <fullName evidence="15">Complex I-KFYI</fullName>
    </alternativeName>
    <alternativeName>
        <fullName evidence="16">NADH-ubiquinone oxidoreductase KFYI subunit</fullName>
    </alternativeName>
</protein>